<comment type="caution">
    <text evidence="2">The sequence shown here is derived from an EMBL/GenBank/DDBJ whole genome shotgun (WGS) entry which is preliminary data.</text>
</comment>
<feature type="region of interest" description="Disordered" evidence="1">
    <location>
        <begin position="58"/>
        <end position="77"/>
    </location>
</feature>
<dbReference type="RefSeq" id="WP_147343808.1">
    <property type="nucleotide sequence ID" value="NZ_JAOBTA010000009.1"/>
</dbReference>
<evidence type="ECO:0000313" key="3">
    <source>
        <dbReference type="Proteomes" id="UP001217325"/>
    </source>
</evidence>
<organism evidence="2 3">
    <name type="scientific">Rhodococcus qingshengii</name>
    <dbReference type="NCBI Taxonomy" id="334542"/>
    <lineage>
        <taxon>Bacteria</taxon>
        <taxon>Bacillati</taxon>
        <taxon>Actinomycetota</taxon>
        <taxon>Actinomycetes</taxon>
        <taxon>Mycobacteriales</taxon>
        <taxon>Nocardiaceae</taxon>
        <taxon>Rhodococcus</taxon>
        <taxon>Rhodococcus erythropolis group</taxon>
    </lineage>
</organism>
<accession>A0AAW6LQU5</accession>
<dbReference type="AlphaFoldDB" id="A0AAW6LQU5"/>
<gene>
    <name evidence="2" type="ORF">PXH69_21895</name>
</gene>
<name>A0AAW6LQU5_RHOSG</name>
<sequence length="77" mass="8587">MAFEVPKLTDRQQEVISHWQSFNVPGQWLIGQPDKDGVVEAIMKGENIEWSLTIEPFGESAESSREPGGTWVDGITV</sequence>
<reference evidence="2" key="1">
    <citation type="submission" date="2023-02" db="EMBL/GenBank/DDBJ databases">
        <title>A novel hydrolase synthesized by Rhodococcus erythropolis HQ is responsible for the detoxification of Zearalenone.</title>
        <authorList>
            <person name="Hu J."/>
            <person name="Xu J."/>
        </authorList>
    </citation>
    <scope>NUCLEOTIDE SEQUENCE</scope>
    <source>
        <strain evidence="2">HQ</strain>
    </source>
</reference>
<dbReference type="EMBL" id="JARDXE010000014">
    <property type="protein sequence ID" value="MDE8647632.1"/>
    <property type="molecule type" value="Genomic_DNA"/>
</dbReference>
<dbReference type="Proteomes" id="UP001217325">
    <property type="component" value="Unassembled WGS sequence"/>
</dbReference>
<protein>
    <submittedName>
        <fullName evidence="2">Uncharacterized protein</fullName>
    </submittedName>
</protein>
<proteinExistence type="predicted"/>
<evidence type="ECO:0000313" key="2">
    <source>
        <dbReference type="EMBL" id="MDE8647632.1"/>
    </source>
</evidence>
<evidence type="ECO:0000256" key="1">
    <source>
        <dbReference type="SAM" id="MobiDB-lite"/>
    </source>
</evidence>